<name>A0ABQ5BLX7_9ASTR</name>
<comment type="caution">
    <text evidence="2">The sequence shown here is derived from an EMBL/GenBank/DDBJ whole genome shotgun (WGS) entry which is preliminary data.</text>
</comment>
<evidence type="ECO:0000313" key="3">
    <source>
        <dbReference type="Proteomes" id="UP001151760"/>
    </source>
</evidence>
<organism evidence="2 3">
    <name type="scientific">Tanacetum coccineum</name>
    <dbReference type="NCBI Taxonomy" id="301880"/>
    <lineage>
        <taxon>Eukaryota</taxon>
        <taxon>Viridiplantae</taxon>
        <taxon>Streptophyta</taxon>
        <taxon>Embryophyta</taxon>
        <taxon>Tracheophyta</taxon>
        <taxon>Spermatophyta</taxon>
        <taxon>Magnoliopsida</taxon>
        <taxon>eudicotyledons</taxon>
        <taxon>Gunneridae</taxon>
        <taxon>Pentapetalae</taxon>
        <taxon>asterids</taxon>
        <taxon>campanulids</taxon>
        <taxon>Asterales</taxon>
        <taxon>Asteraceae</taxon>
        <taxon>Asteroideae</taxon>
        <taxon>Anthemideae</taxon>
        <taxon>Anthemidinae</taxon>
        <taxon>Tanacetum</taxon>
    </lineage>
</organism>
<protein>
    <submittedName>
        <fullName evidence="2">Uncharacterized protein</fullName>
    </submittedName>
</protein>
<keyword evidence="3" id="KW-1185">Reference proteome</keyword>
<reference evidence="2" key="1">
    <citation type="journal article" date="2022" name="Int. J. Mol. Sci.">
        <title>Draft Genome of Tanacetum Coccineum: Genomic Comparison of Closely Related Tanacetum-Family Plants.</title>
        <authorList>
            <person name="Yamashiro T."/>
            <person name="Shiraishi A."/>
            <person name="Nakayama K."/>
            <person name="Satake H."/>
        </authorList>
    </citation>
    <scope>NUCLEOTIDE SEQUENCE</scope>
</reference>
<proteinExistence type="predicted"/>
<dbReference type="EMBL" id="BQNB010013344">
    <property type="protein sequence ID" value="GJT14812.1"/>
    <property type="molecule type" value="Genomic_DNA"/>
</dbReference>
<evidence type="ECO:0000256" key="1">
    <source>
        <dbReference type="SAM" id="MobiDB-lite"/>
    </source>
</evidence>
<reference evidence="2" key="2">
    <citation type="submission" date="2022-01" db="EMBL/GenBank/DDBJ databases">
        <authorList>
            <person name="Yamashiro T."/>
            <person name="Shiraishi A."/>
            <person name="Satake H."/>
            <person name="Nakayama K."/>
        </authorList>
    </citation>
    <scope>NUCLEOTIDE SEQUENCE</scope>
</reference>
<feature type="compositionally biased region" description="Polar residues" evidence="1">
    <location>
        <begin position="131"/>
        <end position="147"/>
    </location>
</feature>
<sequence length="191" mass="21013">MKNPVFSLVPLNGVSNVVRLLRRLKELWNLVDSNSRVDDSRSGVGQEFTIQNHLTNTSQPPNNNNTTIATTLDTILALTFPPSTTIQTTLAQEPLTPPSSPKALTFSTPPSLPLKSHSYLSSLSDIPPRSLNPSPQVISQGLSQTLPQPSPMDNEPSFPPINLSRSRLSDQPEPSMTRDQIHQELNQLHTH</sequence>
<dbReference type="Proteomes" id="UP001151760">
    <property type="component" value="Unassembled WGS sequence"/>
</dbReference>
<accession>A0ABQ5BLX7</accession>
<gene>
    <name evidence="2" type="ORF">Tco_0873518</name>
</gene>
<evidence type="ECO:0000313" key="2">
    <source>
        <dbReference type="EMBL" id="GJT14812.1"/>
    </source>
</evidence>
<feature type="region of interest" description="Disordered" evidence="1">
    <location>
        <begin position="125"/>
        <end position="177"/>
    </location>
</feature>